<dbReference type="AlphaFoldDB" id="A0A1E3LWU0"/>
<proteinExistence type="predicted"/>
<dbReference type="Proteomes" id="UP000094487">
    <property type="component" value="Unassembled WGS sequence"/>
</dbReference>
<keyword evidence="2" id="KW-1185">Reference proteome</keyword>
<name>A0A1E3LWU0_9SPHN</name>
<dbReference type="STRING" id="1888892.BFL28_14900"/>
<comment type="caution">
    <text evidence="1">The sequence shown here is derived from an EMBL/GenBank/DDBJ whole genome shotgun (WGS) entry which is preliminary data.</text>
</comment>
<gene>
    <name evidence="1" type="ORF">BFL28_14900</name>
</gene>
<organism evidence="1 2">
    <name type="scientific">Sphingomonas turrisvirgatae</name>
    <dbReference type="NCBI Taxonomy" id="1888892"/>
    <lineage>
        <taxon>Bacteria</taxon>
        <taxon>Pseudomonadati</taxon>
        <taxon>Pseudomonadota</taxon>
        <taxon>Alphaproteobacteria</taxon>
        <taxon>Sphingomonadales</taxon>
        <taxon>Sphingomonadaceae</taxon>
        <taxon>Sphingomonas</taxon>
    </lineage>
</organism>
<accession>A0A1E3LWU0</accession>
<evidence type="ECO:0000313" key="2">
    <source>
        <dbReference type="Proteomes" id="UP000094487"/>
    </source>
</evidence>
<dbReference type="RefSeq" id="WP_069320056.1">
    <property type="nucleotide sequence ID" value="NZ_MDDS01000017.1"/>
</dbReference>
<reference evidence="1 2" key="1">
    <citation type="submission" date="2016-08" db="EMBL/GenBank/DDBJ databases">
        <title>Draft genome of the agarase producing Sphingomonas sp. MCT13.</title>
        <authorList>
            <person name="D'Andrea M.M."/>
            <person name="Rossolini G.M."/>
            <person name="Thaller M.C."/>
        </authorList>
    </citation>
    <scope>NUCLEOTIDE SEQUENCE [LARGE SCALE GENOMIC DNA]</scope>
    <source>
        <strain evidence="1 2">MCT13</strain>
    </source>
</reference>
<protein>
    <submittedName>
        <fullName evidence="1">Uncharacterized protein</fullName>
    </submittedName>
</protein>
<evidence type="ECO:0000313" key="1">
    <source>
        <dbReference type="EMBL" id="ODP38261.1"/>
    </source>
</evidence>
<dbReference type="OrthoDB" id="163809at2"/>
<dbReference type="EMBL" id="MDDS01000017">
    <property type="protein sequence ID" value="ODP38261.1"/>
    <property type="molecule type" value="Genomic_DNA"/>
</dbReference>
<sequence>MIALLLAPLAAAGMTAPAPPSTSVGLHQWRQLAGKRLRADKVVEDSRCPMNARCVWAGRTTVKVTLRDGARSRTANVTLGEAIPFAGGRLALVSVSPERMAGAQPRRPAPYRFTFQFRRD</sequence>